<gene>
    <name evidence="2" type="ORF">Vbra_5835</name>
</gene>
<protein>
    <submittedName>
        <fullName evidence="2">Uncharacterized protein</fullName>
    </submittedName>
</protein>
<evidence type="ECO:0000256" key="1">
    <source>
        <dbReference type="SAM" id="MobiDB-lite"/>
    </source>
</evidence>
<dbReference type="EMBL" id="CDMY01000439">
    <property type="protein sequence ID" value="CEM12918.1"/>
    <property type="molecule type" value="Genomic_DNA"/>
</dbReference>
<reference evidence="2 3" key="1">
    <citation type="submission" date="2014-11" db="EMBL/GenBank/DDBJ databases">
        <authorList>
            <person name="Zhu J."/>
            <person name="Qi W."/>
            <person name="Song R."/>
        </authorList>
    </citation>
    <scope>NUCLEOTIDE SEQUENCE [LARGE SCALE GENOMIC DNA]</scope>
</reference>
<evidence type="ECO:0000313" key="2">
    <source>
        <dbReference type="EMBL" id="CEM12918.1"/>
    </source>
</evidence>
<dbReference type="Proteomes" id="UP000041254">
    <property type="component" value="Unassembled WGS sequence"/>
</dbReference>
<accession>A0A0G4FHI5</accession>
<evidence type="ECO:0000313" key="3">
    <source>
        <dbReference type="Proteomes" id="UP000041254"/>
    </source>
</evidence>
<sequence>MTSLVAHKGFDMRTIKDDWNSGRLQEQIDEMMLLKKKFKGWAYNTEMGGGQWEYGTMDIHAACFITGGEEAFKRWIGNKTGDEAMNQALQYLSDRDVSLFYYSGPFLRYSSPFSLDTSTQMETMGSVKKRLAEIGRQKDEYEQWVAERSTTHDFQQWRADRAQRRKREREDLDERAQKVTAVQSV</sequence>
<proteinExistence type="predicted"/>
<dbReference type="InParanoid" id="A0A0G4FHI5"/>
<dbReference type="VEuPathDB" id="CryptoDB:Vbra_5835"/>
<feature type="region of interest" description="Disordered" evidence="1">
    <location>
        <begin position="148"/>
        <end position="185"/>
    </location>
</feature>
<dbReference type="PhylomeDB" id="A0A0G4FHI5"/>
<name>A0A0G4FHI5_VITBC</name>
<dbReference type="AlphaFoldDB" id="A0A0G4FHI5"/>
<keyword evidence="3" id="KW-1185">Reference proteome</keyword>
<organism evidence="2 3">
    <name type="scientific">Vitrella brassicaformis (strain CCMP3155)</name>
    <dbReference type="NCBI Taxonomy" id="1169540"/>
    <lineage>
        <taxon>Eukaryota</taxon>
        <taxon>Sar</taxon>
        <taxon>Alveolata</taxon>
        <taxon>Colpodellida</taxon>
        <taxon>Vitrellaceae</taxon>
        <taxon>Vitrella</taxon>
    </lineage>
</organism>
<feature type="compositionally biased region" description="Basic and acidic residues" evidence="1">
    <location>
        <begin position="158"/>
        <end position="177"/>
    </location>
</feature>